<evidence type="ECO:0000313" key="2">
    <source>
        <dbReference type="EMBL" id="NBI77983.1"/>
    </source>
</evidence>
<dbReference type="AlphaFoldDB" id="A0A845T060"/>
<dbReference type="Gene3D" id="3.40.30.10">
    <property type="entry name" value="Glutaredoxin"/>
    <property type="match status" value="1"/>
</dbReference>
<proteinExistence type="predicted"/>
<dbReference type="OrthoDB" id="9799122at2"/>
<evidence type="ECO:0000313" key="4">
    <source>
        <dbReference type="Proteomes" id="UP000446348"/>
    </source>
</evidence>
<protein>
    <submittedName>
        <fullName evidence="3">DsbA family protein</fullName>
    </submittedName>
</protein>
<dbReference type="InterPro" id="IPR011767">
    <property type="entry name" value="GLR_AS"/>
</dbReference>
<sequence>MRRLEIFFDYACPYCLRAHELLLELLPRYSDIEADWRPCESHPRPDRYGPHSDLCIRGMYFARGYGADLLEYHRLMYRAALIERADIEDPAVVARAAGSLLDAGALERALRSGRYEHELKEANAYAFNRSGVWVVPAYRMDGRRLDARENIGVTRGELAAFLAG</sequence>
<dbReference type="InterPro" id="IPR036249">
    <property type="entry name" value="Thioredoxin-like_sf"/>
</dbReference>
<dbReference type="Pfam" id="PF01323">
    <property type="entry name" value="DSBA"/>
    <property type="match status" value="1"/>
</dbReference>
<dbReference type="PROSITE" id="PS00195">
    <property type="entry name" value="GLUTAREDOXIN_1"/>
    <property type="match status" value="1"/>
</dbReference>
<evidence type="ECO:0000259" key="1">
    <source>
        <dbReference type="Pfam" id="PF01323"/>
    </source>
</evidence>
<dbReference type="EMBL" id="VIQT01000019">
    <property type="protein sequence ID" value="NDO40150.1"/>
    <property type="molecule type" value="Genomic_DNA"/>
</dbReference>
<evidence type="ECO:0000313" key="5">
    <source>
        <dbReference type="Proteomes" id="UP000462501"/>
    </source>
</evidence>
<dbReference type="SUPFAM" id="SSF52833">
    <property type="entry name" value="Thioredoxin-like"/>
    <property type="match status" value="1"/>
</dbReference>
<feature type="domain" description="DSBA-like thioredoxin" evidence="1">
    <location>
        <begin position="4"/>
        <end position="144"/>
    </location>
</feature>
<reference evidence="3 5" key="2">
    <citation type="submission" date="2019-06" db="EMBL/GenBank/DDBJ databases">
        <title>Draft genome sequences of 15 bacterial species constituting the stable defined intestinal microbiota of the GM15 gnotobiotic mouse model.</title>
        <authorList>
            <person name="Elie C."/>
            <person name="Mathieu A."/>
            <person name="Saliou A."/>
            <person name="Darnaud M."/>
            <person name="Leulier F."/>
            <person name="Tamellini A."/>
        </authorList>
    </citation>
    <scope>NUCLEOTIDE SEQUENCE [LARGE SCALE GENOMIC DNA]</scope>
    <source>
        <strain evidence="3 5">JM4-15</strain>
    </source>
</reference>
<dbReference type="RefSeq" id="WP_160208878.1">
    <property type="nucleotide sequence ID" value="NZ_CAMUSJ010000005.1"/>
</dbReference>
<comment type="caution">
    <text evidence="3">The sequence shown here is derived from an EMBL/GenBank/DDBJ whole genome shotgun (WGS) entry which is preliminary data.</text>
</comment>
<name>A0A845T060_9FIRM</name>
<dbReference type="EMBL" id="QXWZ01000004">
    <property type="protein sequence ID" value="NBI77983.1"/>
    <property type="molecule type" value="Genomic_DNA"/>
</dbReference>
<gene>
    <name evidence="2" type="ORF">D3Z39_03670</name>
    <name evidence="3" type="ORF">FMM72_13080</name>
</gene>
<dbReference type="GO" id="GO:0016491">
    <property type="term" value="F:oxidoreductase activity"/>
    <property type="evidence" value="ECO:0007669"/>
    <property type="project" value="InterPro"/>
</dbReference>
<evidence type="ECO:0000313" key="3">
    <source>
        <dbReference type="EMBL" id="NDO40150.1"/>
    </source>
</evidence>
<dbReference type="Proteomes" id="UP000446348">
    <property type="component" value="Unassembled WGS sequence"/>
</dbReference>
<dbReference type="Proteomes" id="UP000462501">
    <property type="component" value="Unassembled WGS sequence"/>
</dbReference>
<reference evidence="2 4" key="1">
    <citation type="submission" date="2018-08" db="EMBL/GenBank/DDBJ databases">
        <title>Murine metabolic-syndrome-specific gut microbial biobank.</title>
        <authorList>
            <person name="Liu C."/>
        </authorList>
    </citation>
    <scope>NUCLEOTIDE SEQUENCE [LARGE SCALE GENOMIC DNA]</scope>
    <source>
        <strain evidence="2 4">X69</strain>
    </source>
</reference>
<accession>A0A845T060</accession>
<dbReference type="InterPro" id="IPR001853">
    <property type="entry name" value="DSBA-like_thioredoxin_dom"/>
</dbReference>
<organism evidence="3 5">
    <name type="scientific">Anaerotruncus colihominis</name>
    <dbReference type="NCBI Taxonomy" id="169435"/>
    <lineage>
        <taxon>Bacteria</taxon>
        <taxon>Bacillati</taxon>
        <taxon>Bacillota</taxon>
        <taxon>Clostridia</taxon>
        <taxon>Eubacteriales</taxon>
        <taxon>Oscillospiraceae</taxon>
        <taxon>Anaerotruncus</taxon>
    </lineage>
</organism>